<name>A0ABP6GQJ8_9ACTN</name>
<dbReference type="EMBL" id="BAAATZ010000015">
    <property type="protein sequence ID" value="GAA2729117.1"/>
    <property type="molecule type" value="Genomic_DNA"/>
</dbReference>
<evidence type="ECO:0000313" key="1">
    <source>
        <dbReference type="EMBL" id="GAA2729117.1"/>
    </source>
</evidence>
<comment type="caution">
    <text evidence="1">The sequence shown here is derived from an EMBL/GenBank/DDBJ whole genome shotgun (WGS) entry which is preliminary data.</text>
</comment>
<dbReference type="RefSeq" id="WP_344451928.1">
    <property type="nucleotide sequence ID" value="NZ_BAAATZ010000015.1"/>
</dbReference>
<dbReference type="Proteomes" id="UP001501842">
    <property type="component" value="Unassembled WGS sequence"/>
</dbReference>
<organism evidence="1 2">
    <name type="scientific">Actinocorallia aurantiaca</name>
    <dbReference type="NCBI Taxonomy" id="46204"/>
    <lineage>
        <taxon>Bacteria</taxon>
        <taxon>Bacillati</taxon>
        <taxon>Actinomycetota</taxon>
        <taxon>Actinomycetes</taxon>
        <taxon>Streptosporangiales</taxon>
        <taxon>Thermomonosporaceae</taxon>
        <taxon>Actinocorallia</taxon>
    </lineage>
</organism>
<gene>
    <name evidence="1" type="ORF">GCM10010439_38830</name>
</gene>
<accession>A0ABP6GQJ8</accession>
<evidence type="ECO:0000313" key="2">
    <source>
        <dbReference type="Proteomes" id="UP001501842"/>
    </source>
</evidence>
<evidence type="ECO:0008006" key="3">
    <source>
        <dbReference type="Google" id="ProtNLM"/>
    </source>
</evidence>
<sequence>MVVHFQYGNGIYLRSALIALTEWLGGSYADWSRKQGNPPLWRQFYEVADRCEARFRTRSADRVLTRAMDVARESTPFTVVSGPDPVPSSGTRNLVSRYGLTLSSGRPLRWYAEDGLTPRTFPHLGLDVSYERSGETMFFITGRDGDLTGRHYLVVADPWADHGAEFGELLAAVLSGGFEVGPTEPDDLRLDTLDEAIAAART</sequence>
<keyword evidence="2" id="KW-1185">Reference proteome</keyword>
<protein>
    <recommendedName>
        <fullName evidence="3">SUKH-4 immunity protein of toxin-antitoxin system</fullName>
    </recommendedName>
</protein>
<reference evidence="2" key="1">
    <citation type="journal article" date="2019" name="Int. J. Syst. Evol. Microbiol.">
        <title>The Global Catalogue of Microorganisms (GCM) 10K type strain sequencing project: providing services to taxonomists for standard genome sequencing and annotation.</title>
        <authorList>
            <consortium name="The Broad Institute Genomics Platform"/>
            <consortium name="The Broad Institute Genome Sequencing Center for Infectious Disease"/>
            <person name="Wu L."/>
            <person name="Ma J."/>
        </authorList>
    </citation>
    <scope>NUCLEOTIDE SEQUENCE [LARGE SCALE GENOMIC DNA]</scope>
    <source>
        <strain evidence="2">JCM 8201</strain>
    </source>
</reference>
<proteinExistence type="predicted"/>